<dbReference type="Proteomes" id="UP001152803">
    <property type="component" value="Unassembled WGS sequence"/>
</dbReference>
<dbReference type="InterPro" id="IPR050208">
    <property type="entry name" value="MHC_class-I_related"/>
</dbReference>
<keyword evidence="6" id="KW-1185">Reference proteome</keyword>
<evidence type="ECO:0000313" key="6">
    <source>
        <dbReference type="Proteomes" id="UP001152803"/>
    </source>
</evidence>
<keyword evidence="1" id="KW-0325">Glycoprotein</keyword>
<evidence type="ECO:0000259" key="4">
    <source>
        <dbReference type="Pfam" id="PF00129"/>
    </source>
</evidence>
<protein>
    <recommendedName>
        <fullName evidence="4">MHC class I-like antigen recognition-like domain-containing protein</fullName>
    </recommendedName>
</protein>
<dbReference type="GO" id="GO:0009897">
    <property type="term" value="C:external side of plasma membrane"/>
    <property type="evidence" value="ECO:0007669"/>
    <property type="project" value="TreeGrafter"/>
</dbReference>
<sequence length="250" mass="28182">MKLSNMQTQLFSFLFLLSKLELSLQKEAFIQYVYTEVVGRTDTPVATRTLNGIPVPWNYFGPDIQRDSVVNTVHGPFFETSLKIILESFNHTTASNHTYQRIRTCKLDGYRVEWVSDLVRYDGADYLRLSERTGVWTAAVPQAEALRRLWASESVPTQHQRLRLEKACTELLQQLARAKHSTPGGPERQPAMFVWVSALAVLSMMGLLLISFLLFKRQVSNGNGNPGGTVGSIIHYPPNASQVTHGYQPI</sequence>
<dbReference type="InterPro" id="IPR011162">
    <property type="entry name" value="MHC_I/II-like_Ag-recog"/>
</dbReference>
<dbReference type="SUPFAM" id="SSF54452">
    <property type="entry name" value="MHC antigen-recognition domain"/>
    <property type="match status" value="1"/>
</dbReference>
<name>A0A9Q1D415_CONCO</name>
<evidence type="ECO:0000313" key="5">
    <source>
        <dbReference type="EMBL" id="KAJ8256874.1"/>
    </source>
</evidence>
<dbReference type="GO" id="GO:0006955">
    <property type="term" value="P:immune response"/>
    <property type="evidence" value="ECO:0007669"/>
    <property type="project" value="TreeGrafter"/>
</dbReference>
<feature type="signal peptide" evidence="3">
    <location>
        <begin position="1"/>
        <end position="25"/>
    </location>
</feature>
<keyword evidence="2" id="KW-0472">Membrane</keyword>
<dbReference type="OrthoDB" id="8936769at2759"/>
<dbReference type="InterPro" id="IPR011161">
    <property type="entry name" value="MHC_I-like_Ag-recog"/>
</dbReference>
<feature type="domain" description="MHC class I-like antigen recognition-like" evidence="4">
    <location>
        <begin position="67"/>
        <end position="175"/>
    </location>
</feature>
<gene>
    <name evidence="5" type="ORF">COCON_G00190260</name>
</gene>
<dbReference type="Gene3D" id="3.30.500.10">
    <property type="entry name" value="MHC class I-like antigen recognition-like"/>
    <property type="match status" value="1"/>
</dbReference>
<keyword evidence="2" id="KW-1133">Transmembrane helix</keyword>
<dbReference type="InterPro" id="IPR037055">
    <property type="entry name" value="MHC_I-like_Ag-recog_sf"/>
</dbReference>
<evidence type="ECO:0000256" key="1">
    <source>
        <dbReference type="ARBA" id="ARBA00023180"/>
    </source>
</evidence>
<evidence type="ECO:0000256" key="2">
    <source>
        <dbReference type="SAM" id="Phobius"/>
    </source>
</evidence>
<feature type="chain" id="PRO_5040129589" description="MHC class I-like antigen recognition-like domain-containing protein" evidence="3">
    <location>
        <begin position="26"/>
        <end position="250"/>
    </location>
</feature>
<dbReference type="EMBL" id="JAFJMO010000014">
    <property type="protein sequence ID" value="KAJ8256874.1"/>
    <property type="molecule type" value="Genomic_DNA"/>
</dbReference>
<accession>A0A9Q1D415</accession>
<comment type="caution">
    <text evidence="5">The sequence shown here is derived from an EMBL/GenBank/DDBJ whole genome shotgun (WGS) entry which is preliminary data.</text>
</comment>
<proteinExistence type="predicted"/>
<dbReference type="AlphaFoldDB" id="A0A9Q1D415"/>
<keyword evidence="3" id="KW-0732">Signal</keyword>
<dbReference type="GO" id="GO:0005615">
    <property type="term" value="C:extracellular space"/>
    <property type="evidence" value="ECO:0007669"/>
    <property type="project" value="TreeGrafter"/>
</dbReference>
<dbReference type="PANTHER" id="PTHR16675:SF237">
    <property type="entry name" value="MHC CLASS I ANTIGEN TRANSCRIPT VARIANT 1-RELATED"/>
    <property type="match status" value="1"/>
</dbReference>
<reference evidence="5" key="1">
    <citation type="journal article" date="2023" name="Science">
        <title>Genome structures resolve the early diversification of teleost fishes.</title>
        <authorList>
            <person name="Parey E."/>
            <person name="Louis A."/>
            <person name="Montfort J."/>
            <person name="Bouchez O."/>
            <person name="Roques C."/>
            <person name="Iampietro C."/>
            <person name="Lluch J."/>
            <person name="Castinel A."/>
            <person name="Donnadieu C."/>
            <person name="Desvignes T."/>
            <person name="Floi Bucao C."/>
            <person name="Jouanno E."/>
            <person name="Wen M."/>
            <person name="Mejri S."/>
            <person name="Dirks R."/>
            <person name="Jansen H."/>
            <person name="Henkel C."/>
            <person name="Chen W.J."/>
            <person name="Zahm M."/>
            <person name="Cabau C."/>
            <person name="Klopp C."/>
            <person name="Thompson A.W."/>
            <person name="Robinson-Rechavi M."/>
            <person name="Braasch I."/>
            <person name="Lecointre G."/>
            <person name="Bobe J."/>
            <person name="Postlethwait J.H."/>
            <person name="Berthelot C."/>
            <person name="Roest Crollius H."/>
            <person name="Guiguen Y."/>
        </authorList>
    </citation>
    <scope>NUCLEOTIDE SEQUENCE</scope>
    <source>
        <strain evidence="5">Concon-B</strain>
    </source>
</reference>
<feature type="transmembrane region" description="Helical" evidence="2">
    <location>
        <begin position="192"/>
        <end position="215"/>
    </location>
</feature>
<keyword evidence="2" id="KW-0812">Transmembrane</keyword>
<dbReference type="Pfam" id="PF00129">
    <property type="entry name" value="MHC_I"/>
    <property type="match status" value="1"/>
</dbReference>
<organism evidence="5 6">
    <name type="scientific">Conger conger</name>
    <name type="common">Conger eel</name>
    <name type="synonym">Muraena conger</name>
    <dbReference type="NCBI Taxonomy" id="82655"/>
    <lineage>
        <taxon>Eukaryota</taxon>
        <taxon>Metazoa</taxon>
        <taxon>Chordata</taxon>
        <taxon>Craniata</taxon>
        <taxon>Vertebrata</taxon>
        <taxon>Euteleostomi</taxon>
        <taxon>Actinopterygii</taxon>
        <taxon>Neopterygii</taxon>
        <taxon>Teleostei</taxon>
        <taxon>Anguilliformes</taxon>
        <taxon>Congridae</taxon>
        <taxon>Conger</taxon>
    </lineage>
</organism>
<dbReference type="PANTHER" id="PTHR16675">
    <property type="entry name" value="MHC CLASS I-RELATED"/>
    <property type="match status" value="1"/>
</dbReference>
<evidence type="ECO:0000256" key="3">
    <source>
        <dbReference type="SAM" id="SignalP"/>
    </source>
</evidence>